<dbReference type="SUPFAM" id="SSF81345">
    <property type="entry name" value="ABC transporter involved in vitamin B12 uptake, BtuC"/>
    <property type="match status" value="2"/>
</dbReference>
<keyword evidence="10" id="KW-1185">Reference proteome</keyword>
<keyword evidence="5 8" id="KW-0812">Transmembrane</keyword>
<dbReference type="AlphaFoldDB" id="A0A7Z0K9H2"/>
<dbReference type="EMBL" id="JACCFY010000001">
    <property type="protein sequence ID" value="NYJ77210.1"/>
    <property type="molecule type" value="Genomic_DNA"/>
</dbReference>
<sequence length="718" mass="72247">MTQQTDALTVRTSAAVERTTPARAHLLVVLTLVVGLGTLVVLSAVHVTQGTSGVSARDLLSAVLTGEDAQLSAIALDSRLPRLIGGLVVGVVLGIAGCALQAMTRNPLASPDTLAVNAGAHLALTAAAAFGLSLPLLSSAALAFLGGFAAAGLVLALTGFSESAPIRLVLAGTVVAMGLASVTSALLMIHAQSTQGLFLWGAGTLNLSGISGVVGLLPVVLAALVVLVLLARATDVLSLGSDTAQSMGVNVGLVRAGLLVCSVVLASSAVTMVGPLGFVGLCAPAIIRLLSTRVIRFGRFGWAMAGSGLLGALIVIGADVGVRGIFLGGVFGFRDLNLAVGIPTGVVTSLIGAVFLVVIALRMRSGGGSQEIAALGLPSGVRLSRRVMVAVVVGALLLVLAAAGMLLGDWWLRAGDLTLWLQGQAPRAIEIALDFRAPRVAAALLAGAVLAVAGGLVQTVTRNPLAEPGILGVAASGGAGAVIALIVLPSGSAWTMSAGAAAGAILAGLIVFVLASSRTSSPEKVVLVGIGVMTAAQAITQLLISTAHPHNQAMAISWLGGSTFGTAWRDLGPMLVVLLAAVPVLLVLRRELDLVGIDDITPRILGVALPVVRGVALIIAVLLAAVAVIAVGVISFVGLAAPHLARMLVGREHRWFLPISAMLGAALVSLSDTFGRTIIAPDQLPAGLVVAVIGPPYLLWLLRRSTAKTTRATTPARA</sequence>
<protein>
    <submittedName>
        <fullName evidence="9">Iron complex transport system permease protein</fullName>
    </submittedName>
</protein>
<feature type="transmembrane region" description="Helical" evidence="8">
    <location>
        <begin position="625"/>
        <end position="644"/>
    </location>
</feature>
<evidence type="ECO:0000313" key="9">
    <source>
        <dbReference type="EMBL" id="NYJ77210.1"/>
    </source>
</evidence>
<dbReference type="PANTHER" id="PTHR30472">
    <property type="entry name" value="FERRIC ENTEROBACTIN TRANSPORT SYSTEM PERMEASE PROTEIN"/>
    <property type="match status" value="1"/>
</dbReference>
<feature type="transmembrane region" description="Helical" evidence="8">
    <location>
        <begin position="140"/>
        <end position="161"/>
    </location>
</feature>
<evidence type="ECO:0000256" key="7">
    <source>
        <dbReference type="ARBA" id="ARBA00023136"/>
    </source>
</evidence>
<dbReference type="GO" id="GO:0022857">
    <property type="term" value="F:transmembrane transporter activity"/>
    <property type="evidence" value="ECO:0007669"/>
    <property type="project" value="InterPro"/>
</dbReference>
<evidence type="ECO:0000256" key="2">
    <source>
        <dbReference type="ARBA" id="ARBA00007935"/>
    </source>
</evidence>
<accession>A0A7Z0K9H2</accession>
<gene>
    <name evidence="9" type="ORF">HNR09_000621</name>
</gene>
<feature type="transmembrane region" description="Helical" evidence="8">
    <location>
        <begin position="272"/>
        <end position="290"/>
    </location>
</feature>
<feature type="transmembrane region" description="Helical" evidence="8">
    <location>
        <begin position="338"/>
        <end position="361"/>
    </location>
</feature>
<keyword evidence="3" id="KW-0813">Transport</keyword>
<dbReference type="Proteomes" id="UP000535437">
    <property type="component" value="Unassembled WGS sequence"/>
</dbReference>
<dbReference type="CDD" id="cd06550">
    <property type="entry name" value="TM_ABC_iron-siderophores_like"/>
    <property type="match status" value="2"/>
</dbReference>
<reference evidence="9 10" key="1">
    <citation type="submission" date="2020-07" db="EMBL/GenBank/DDBJ databases">
        <title>Sequencing the genomes of 1000 actinobacteria strains.</title>
        <authorList>
            <person name="Klenk H.-P."/>
        </authorList>
    </citation>
    <scope>NUCLEOTIDE SEQUENCE [LARGE SCALE GENOMIC DNA]</scope>
    <source>
        <strain evidence="9 10">DSM 15475</strain>
    </source>
</reference>
<evidence type="ECO:0000256" key="3">
    <source>
        <dbReference type="ARBA" id="ARBA00022448"/>
    </source>
</evidence>
<dbReference type="GO" id="GO:0033214">
    <property type="term" value="P:siderophore-iron import into cell"/>
    <property type="evidence" value="ECO:0007669"/>
    <property type="project" value="TreeGrafter"/>
</dbReference>
<dbReference type="RefSeq" id="WP_179540726.1">
    <property type="nucleotide sequence ID" value="NZ_BAAALL010000004.1"/>
</dbReference>
<evidence type="ECO:0000256" key="6">
    <source>
        <dbReference type="ARBA" id="ARBA00022989"/>
    </source>
</evidence>
<comment type="caution">
    <text evidence="9">The sequence shown here is derived from an EMBL/GenBank/DDBJ whole genome shotgun (WGS) entry which is preliminary data.</text>
</comment>
<comment type="similarity">
    <text evidence="2">Belongs to the binding-protein-dependent transport system permease family. FecCD subfamily.</text>
</comment>
<feature type="transmembrane region" description="Helical" evidence="8">
    <location>
        <begin position="684"/>
        <end position="702"/>
    </location>
</feature>
<feature type="transmembrane region" description="Helical" evidence="8">
    <location>
        <begin position="494"/>
        <end position="514"/>
    </location>
</feature>
<feature type="transmembrane region" description="Helical" evidence="8">
    <location>
        <begin position="567"/>
        <end position="588"/>
    </location>
</feature>
<evidence type="ECO:0000313" key="10">
    <source>
        <dbReference type="Proteomes" id="UP000535437"/>
    </source>
</evidence>
<comment type="subcellular location">
    <subcellularLocation>
        <location evidence="1">Cell membrane</location>
        <topology evidence="1">Multi-pass membrane protein</topology>
    </subcellularLocation>
</comment>
<feature type="transmembrane region" description="Helical" evidence="8">
    <location>
        <begin position="526"/>
        <end position="547"/>
    </location>
</feature>
<feature type="transmembrane region" description="Helical" evidence="8">
    <location>
        <begin position="302"/>
        <end position="326"/>
    </location>
</feature>
<dbReference type="InterPro" id="IPR000522">
    <property type="entry name" value="ABC_transptr_permease_BtuC"/>
</dbReference>
<feature type="transmembrane region" description="Helical" evidence="8">
    <location>
        <begin position="26"/>
        <end position="47"/>
    </location>
</feature>
<proteinExistence type="inferred from homology"/>
<evidence type="ECO:0000256" key="5">
    <source>
        <dbReference type="ARBA" id="ARBA00022692"/>
    </source>
</evidence>
<dbReference type="InterPro" id="IPR037294">
    <property type="entry name" value="ABC_BtuC-like"/>
</dbReference>
<keyword evidence="7 8" id="KW-0472">Membrane</keyword>
<dbReference type="GO" id="GO:0005886">
    <property type="term" value="C:plasma membrane"/>
    <property type="evidence" value="ECO:0007669"/>
    <property type="project" value="UniProtKB-SubCell"/>
</dbReference>
<feature type="transmembrane region" description="Helical" evidence="8">
    <location>
        <begin position="387"/>
        <end position="412"/>
    </location>
</feature>
<name>A0A7Z0K9H2_9MICC</name>
<evidence type="ECO:0000256" key="1">
    <source>
        <dbReference type="ARBA" id="ARBA00004651"/>
    </source>
</evidence>
<feature type="transmembrane region" description="Helical" evidence="8">
    <location>
        <begin position="243"/>
        <end position="266"/>
    </location>
</feature>
<feature type="transmembrane region" description="Helical" evidence="8">
    <location>
        <begin position="440"/>
        <end position="457"/>
    </location>
</feature>
<feature type="transmembrane region" description="Helical" evidence="8">
    <location>
        <begin position="114"/>
        <end position="134"/>
    </location>
</feature>
<feature type="transmembrane region" description="Helical" evidence="8">
    <location>
        <begin position="83"/>
        <end position="102"/>
    </location>
</feature>
<evidence type="ECO:0000256" key="8">
    <source>
        <dbReference type="SAM" id="Phobius"/>
    </source>
</evidence>
<keyword evidence="4" id="KW-1003">Cell membrane</keyword>
<dbReference type="Gene3D" id="1.10.3470.10">
    <property type="entry name" value="ABC transporter involved in vitamin B12 uptake, BtuC"/>
    <property type="match status" value="2"/>
</dbReference>
<organism evidence="9 10">
    <name type="scientific">Nesterenkonia xinjiangensis</name>
    <dbReference type="NCBI Taxonomy" id="225327"/>
    <lineage>
        <taxon>Bacteria</taxon>
        <taxon>Bacillati</taxon>
        <taxon>Actinomycetota</taxon>
        <taxon>Actinomycetes</taxon>
        <taxon>Micrococcales</taxon>
        <taxon>Micrococcaceae</taxon>
        <taxon>Nesterenkonia</taxon>
    </lineage>
</organism>
<feature type="transmembrane region" description="Helical" evidence="8">
    <location>
        <begin position="168"/>
        <end position="189"/>
    </location>
</feature>
<dbReference type="Pfam" id="PF01032">
    <property type="entry name" value="FecCD"/>
    <property type="match status" value="2"/>
</dbReference>
<dbReference type="PANTHER" id="PTHR30472:SF37">
    <property type="entry name" value="FE(3+) DICITRATE TRANSPORT SYSTEM PERMEASE PROTEIN FECD-RELATED"/>
    <property type="match status" value="1"/>
</dbReference>
<keyword evidence="6 8" id="KW-1133">Transmembrane helix</keyword>
<feature type="transmembrane region" description="Helical" evidence="8">
    <location>
        <begin position="209"/>
        <end position="231"/>
    </location>
</feature>
<feature type="transmembrane region" description="Helical" evidence="8">
    <location>
        <begin position="469"/>
        <end position="488"/>
    </location>
</feature>
<evidence type="ECO:0000256" key="4">
    <source>
        <dbReference type="ARBA" id="ARBA00022475"/>
    </source>
</evidence>